<dbReference type="AlphaFoldDB" id="A0AAD5M4Y3"/>
<dbReference type="InterPro" id="IPR036010">
    <property type="entry name" value="2Fe-2S_ferredoxin-like_sf"/>
</dbReference>
<dbReference type="PANTHER" id="PTHR23426:SF76">
    <property type="entry name" value="ADRENODOXIN-LIKE PROTEIN 2, MITOCHONDRIAL"/>
    <property type="match status" value="1"/>
</dbReference>
<keyword evidence="6" id="KW-1185">Reference proteome</keyword>
<organism evidence="5 6">
    <name type="scientific">Parelaphostrongylus tenuis</name>
    <name type="common">Meningeal worm</name>
    <dbReference type="NCBI Taxonomy" id="148309"/>
    <lineage>
        <taxon>Eukaryota</taxon>
        <taxon>Metazoa</taxon>
        <taxon>Ecdysozoa</taxon>
        <taxon>Nematoda</taxon>
        <taxon>Chromadorea</taxon>
        <taxon>Rhabditida</taxon>
        <taxon>Rhabditina</taxon>
        <taxon>Rhabditomorpha</taxon>
        <taxon>Strongyloidea</taxon>
        <taxon>Metastrongylidae</taxon>
        <taxon>Parelaphostrongylus</taxon>
    </lineage>
</organism>
<evidence type="ECO:0008006" key="7">
    <source>
        <dbReference type="Google" id="ProtNLM"/>
    </source>
</evidence>
<keyword evidence="3" id="KW-0408">Iron</keyword>
<dbReference type="PANTHER" id="PTHR23426">
    <property type="entry name" value="FERREDOXIN/ADRENODOXIN"/>
    <property type="match status" value="1"/>
</dbReference>
<dbReference type="GO" id="GO:0009055">
    <property type="term" value="F:electron transfer activity"/>
    <property type="evidence" value="ECO:0007669"/>
    <property type="project" value="TreeGrafter"/>
</dbReference>
<dbReference type="InterPro" id="IPR012675">
    <property type="entry name" value="Beta-grasp_dom_sf"/>
</dbReference>
<gene>
    <name evidence="5" type="ORF">KIN20_005709</name>
</gene>
<dbReference type="Proteomes" id="UP001196413">
    <property type="component" value="Unassembled WGS sequence"/>
</dbReference>
<dbReference type="Gene3D" id="3.10.20.30">
    <property type="match status" value="1"/>
</dbReference>
<evidence type="ECO:0000256" key="2">
    <source>
        <dbReference type="ARBA" id="ARBA00022723"/>
    </source>
</evidence>
<protein>
    <recommendedName>
        <fullName evidence="7">Ferredoxin</fullName>
    </recommendedName>
</protein>
<keyword evidence="4" id="KW-0411">Iron-sulfur</keyword>
<evidence type="ECO:0000313" key="5">
    <source>
        <dbReference type="EMBL" id="KAJ1350013.1"/>
    </source>
</evidence>
<evidence type="ECO:0000256" key="1">
    <source>
        <dbReference type="ARBA" id="ARBA00022714"/>
    </source>
</evidence>
<proteinExistence type="predicted"/>
<dbReference type="GO" id="GO:0140647">
    <property type="term" value="P:P450-containing electron transport chain"/>
    <property type="evidence" value="ECO:0007669"/>
    <property type="project" value="InterPro"/>
</dbReference>
<accession>A0AAD5M4Y3</accession>
<dbReference type="GO" id="GO:0005739">
    <property type="term" value="C:mitochondrion"/>
    <property type="evidence" value="ECO:0007669"/>
    <property type="project" value="TreeGrafter"/>
</dbReference>
<dbReference type="GO" id="GO:0051537">
    <property type="term" value="F:2 iron, 2 sulfur cluster binding"/>
    <property type="evidence" value="ECO:0007669"/>
    <property type="project" value="UniProtKB-KW"/>
</dbReference>
<dbReference type="GO" id="GO:0046872">
    <property type="term" value="F:metal ion binding"/>
    <property type="evidence" value="ECO:0007669"/>
    <property type="project" value="UniProtKB-KW"/>
</dbReference>
<dbReference type="SUPFAM" id="SSF54292">
    <property type="entry name" value="2Fe-2S ferredoxin-like"/>
    <property type="match status" value="1"/>
</dbReference>
<evidence type="ECO:0000256" key="3">
    <source>
        <dbReference type="ARBA" id="ARBA00023004"/>
    </source>
</evidence>
<evidence type="ECO:0000256" key="4">
    <source>
        <dbReference type="ARBA" id="ARBA00023014"/>
    </source>
</evidence>
<name>A0AAD5M4Y3_PARTN</name>
<sequence>MSAAPPGTPPTQWFDFFTKSLEERYDAQGIPRARKTFWATLGRDMERNGSLTGINGATGTLACCTCHVILSPDHFERVDQINPAGEEELDLLDLAPELSDYSRLGCQIQVESNDPDTLVVKVPTQKRDARTLE</sequence>
<keyword evidence="2" id="KW-0479">Metal-binding</keyword>
<reference evidence="5" key="1">
    <citation type="submission" date="2021-06" db="EMBL/GenBank/DDBJ databases">
        <title>Parelaphostrongylus tenuis whole genome reference sequence.</title>
        <authorList>
            <person name="Garwood T.J."/>
            <person name="Larsen P.A."/>
            <person name="Fountain-Jones N.M."/>
            <person name="Garbe J.R."/>
            <person name="Macchietto M.G."/>
            <person name="Kania S.A."/>
            <person name="Gerhold R.W."/>
            <person name="Richards J.E."/>
            <person name="Wolf T.M."/>
        </authorList>
    </citation>
    <scope>NUCLEOTIDE SEQUENCE</scope>
    <source>
        <strain evidence="5">MNPRO001-30</strain>
        <tissue evidence="5">Meninges</tissue>
    </source>
</reference>
<evidence type="ECO:0000313" key="6">
    <source>
        <dbReference type="Proteomes" id="UP001196413"/>
    </source>
</evidence>
<comment type="caution">
    <text evidence="5">The sequence shown here is derived from an EMBL/GenBank/DDBJ whole genome shotgun (WGS) entry which is preliminary data.</text>
</comment>
<dbReference type="InterPro" id="IPR001055">
    <property type="entry name" value="Adrenodoxin-like"/>
</dbReference>
<keyword evidence="1" id="KW-0001">2Fe-2S</keyword>
<dbReference type="EMBL" id="JAHQIW010000785">
    <property type="protein sequence ID" value="KAJ1350013.1"/>
    <property type="molecule type" value="Genomic_DNA"/>
</dbReference>